<dbReference type="STRING" id="1817760.A2151_07360"/>
<dbReference type="AlphaFoldDB" id="A0A1F6TVB7"/>
<evidence type="ECO:0000313" key="2">
    <source>
        <dbReference type="Proteomes" id="UP000178885"/>
    </source>
</evidence>
<name>A0A1F6TVB7_9PROT</name>
<evidence type="ECO:0000313" key="1">
    <source>
        <dbReference type="EMBL" id="OGI49067.1"/>
    </source>
</evidence>
<proteinExistence type="predicted"/>
<comment type="caution">
    <text evidence="1">The sequence shown here is derived from an EMBL/GenBank/DDBJ whole genome shotgun (WGS) entry which is preliminary data.</text>
</comment>
<organism evidence="1 2">
    <name type="scientific">Candidatus Muproteobacteria bacterium RBG_16_65_34</name>
    <dbReference type="NCBI Taxonomy" id="1817760"/>
    <lineage>
        <taxon>Bacteria</taxon>
        <taxon>Pseudomonadati</taxon>
        <taxon>Pseudomonadota</taxon>
        <taxon>Candidatus Muproteobacteria</taxon>
    </lineage>
</organism>
<accession>A0A1F6TVB7</accession>
<reference evidence="1 2" key="1">
    <citation type="journal article" date="2016" name="Nat. Commun.">
        <title>Thousands of microbial genomes shed light on interconnected biogeochemical processes in an aquifer system.</title>
        <authorList>
            <person name="Anantharaman K."/>
            <person name="Brown C.T."/>
            <person name="Hug L.A."/>
            <person name="Sharon I."/>
            <person name="Castelle C.J."/>
            <person name="Probst A.J."/>
            <person name="Thomas B.C."/>
            <person name="Singh A."/>
            <person name="Wilkins M.J."/>
            <person name="Karaoz U."/>
            <person name="Brodie E.L."/>
            <person name="Williams K.H."/>
            <person name="Hubbard S.S."/>
            <person name="Banfield J.F."/>
        </authorList>
    </citation>
    <scope>NUCLEOTIDE SEQUENCE [LARGE SCALE GENOMIC DNA]</scope>
</reference>
<sequence>MDEVRYYSVRRLSPYQGTVQVVELPGFRAMSMDGETWRVQMFKQGVRFSTYATWRADGRGDLIATARTEAFVEALHRHPALPFPLADILELWLLDAKERMPLALLASTLEHMAPPRVTYTTWRAALAEDEGFVATSLAPSGAPVSHVPHHEVLNRCVRKAAGAQPVAQWFLRDSRGRGVGLNDGDGDPALQGRELDPAQFPELLVREEWESETEAGLVRDYHDWQAPGLLTHTNLRRATRARLEHAACRQAGKLYRVHRLLPELLDPDLIKVALVEAVLRRAGAS</sequence>
<dbReference type="Proteomes" id="UP000178885">
    <property type="component" value="Unassembled WGS sequence"/>
</dbReference>
<gene>
    <name evidence="1" type="ORF">A2151_07360</name>
</gene>
<dbReference type="EMBL" id="MFSU01000009">
    <property type="protein sequence ID" value="OGI49067.1"/>
    <property type="molecule type" value="Genomic_DNA"/>
</dbReference>
<protein>
    <submittedName>
        <fullName evidence="1">Uncharacterized protein</fullName>
    </submittedName>
</protein>